<reference evidence="1" key="1">
    <citation type="submission" date="2021-09" db="EMBL/GenBank/DDBJ databases">
        <title>Comparative genomics of Edwardsiella genus reveals species-based diversity.</title>
        <authorList>
            <person name="Tekedar H.C."/>
            <person name="Kumru S."/>
            <person name="Waldbieser G.C."/>
            <person name="Reichley S.R."/>
            <person name="Lawrence M.L."/>
            <person name="Griffin M.J."/>
        </authorList>
    </citation>
    <scope>NUCLEOTIDE SEQUENCE</scope>
    <source>
        <strain evidence="1">ATCC 15947</strain>
    </source>
</reference>
<dbReference type="Proteomes" id="UP000245918">
    <property type="component" value="Plasmid pET-ATCC-159-1"/>
</dbReference>
<evidence type="ECO:0000313" key="2">
    <source>
        <dbReference type="Proteomes" id="UP000245918"/>
    </source>
</evidence>
<accession>A0AC61TMV4</accession>
<dbReference type="EMBL" id="CP084508">
    <property type="protein sequence ID" value="UCQ02041.1"/>
    <property type="molecule type" value="Genomic_DNA"/>
</dbReference>
<name>A0AC61TMV4_EDWTA</name>
<protein>
    <submittedName>
        <fullName evidence="1">Uncharacterized protein</fullName>
    </submittedName>
</protein>
<organism evidence="1 2">
    <name type="scientific">Edwardsiella tarda ATCC 15947 = NBRC 105688</name>
    <dbReference type="NCBI Taxonomy" id="667121"/>
    <lineage>
        <taxon>Bacteria</taxon>
        <taxon>Pseudomonadati</taxon>
        <taxon>Pseudomonadota</taxon>
        <taxon>Gammaproteobacteria</taxon>
        <taxon>Enterobacterales</taxon>
        <taxon>Hafniaceae</taxon>
        <taxon>Edwardsiella</taxon>
    </lineage>
</organism>
<proteinExistence type="predicted"/>
<keyword evidence="2" id="KW-1185">Reference proteome</keyword>
<evidence type="ECO:0000313" key="1">
    <source>
        <dbReference type="EMBL" id="UCQ02041.1"/>
    </source>
</evidence>
<sequence>MTLSHITSLYTKSEKRNNKKKVPRLRPAKIVAVSHTNHQKVAKASNTASTLLLQQKRANKKANFITKKIPVITSIRDVNVPTLNYEVGKL</sequence>
<keyword evidence="1" id="KW-0614">Plasmid</keyword>
<geneLocation type="plasmid" evidence="1 2">
    <name>pET-ATCC-159-1</name>
</geneLocation>
<gene>
    <name evidence="1" type="ORF">DCL27_17220</name>
</gene>